<proteinExistence type="predicted"/>
<dbReference type="EMBL" id="KJ947870">
    <property type="protein sequence ID" value="AJW30381.1"/>
    <property type="molecule type" value="Genomic_DNA"/>
</dbReference>
<sequence>MDQKDESLFEEALNRYKAGSPADELIEDFQKIASTTPNNAAAWTCLSWLQLLCDSPQEALRSARYAVKLNGQDPQSRINLSLALLETNSKGVRDHIDYVKRAMLVLPELEKELKESFEDGLSRKPDWKTLLKIKNWLDL</sequence>
<reference evidence="1" key="1">
    <citation type="submission" date="2014-06" db="EMBL/GenBank/DDBJ databases">
        <authorList>
            <person name="Berube P.M."/>
        </authorList>
    </citation>
    <scope>NUCLEOTIDE SEQUENCE</scope>
    <source>
        <strain evidence="1">P0902-H212</strain>
    </source>
</reference>
<dbReference type="SUPFAM" id="SSF48452">
    <property type="entry name" value="TPR-like"/>
    <property type="match status" value="1"/>
</dbReference>
<dbReference type="AlphaFoldDB" id="A0A0D5A2I1"/>
<name>A0A0D5A2I1_PROMR</name>
<dbReference type="Gene3D" id="1.25.40.10">
    <property type="entry name" value="Tetratricopeptide repeat domain"/>
    <property type="match status" value="1"/>
</dbReference>
<gene>
    <name evidence="1" type="ORF">FA02_0112</name>
</gene>
<organism evidence="1">
    <name type="scientific">Prochlorococcus marinus str. P0902-H212</name>
    <dbReference type="NCBI Taxonomy" id="1620696"/>
    <lineage>
        <taxon>Bacteria</taxon>
        <taxon>Bacillati</taxon>
        <taxon>Cyanobacteriota</taxon>
        <taxon>Cyanophyceae</taxon>
        <taxon>Synechococcales</taxon>
        <taxon>Prochlorococcaceae</taxon>
        <taxon>Prochlorococcus</taxon>
    </lineage>
</organism>
<protein>
    <submittedName>
        <fullName evidence="1">TPR-repeat protein</fullName>
    </submittedName>
</protein>
<evidence type="ECO:0000313" key="1">
    <source>
        <dbReference type="EMBL" id="AJW30381.1"/>
    </source>
</evidence>
<accession>A0A0D5A2I1</accession>
<dbReference type="InterPro" id="IPR011990">
    <property type="entry name" value="TPR-like_helical_dom_sf"/>
</dbReference>